<evidence type="ECO:0000256" key="12">
    <source>
        <dbReference type="HAMAP-Rule" id="MF_00071"/>
    </source>
</evidence>
<dbReference type="CDD" id="cd03709">
    <property type="entry name" value="lepA_C"/>
    <property type="match status" value="1"/>
</dbReference>
<dbReference type="CDD" id="cd03699">
    <property type="entry name" value="EF4_II"/>
    <property type="match status" value="1"/>
</dbReference>
<evidence type="ECO:0000256" key="11">
    <source>
        <dbReference type="ARBA" id="ARBA00066744"/>
    </source>
</evidence>
<dbReference type="InterPro" id="IPR005225">
    <property type="entry name" value="Small_GTP-bd"/>
</dbReference>
<comment type="catalytic activity">
    <reaction evidence="8 12">
        <text>GTP + H2O = GDP + phosphate + H(+)</text>
        <dbReference type="Rhea" id="RHEA:19669"/>
        <dbReference type="ChEBI" id="CHEBI:15377"/>
        <dbReference type="ChEBI" id="CHEBI:15378"/>
        <dbReference type="ChEBI" id="CHEBI:37565"/>
        <dbReference type="ChEBI" id="CHEBI:43474"/>
        <dbReference type="ChEBI" id="CHEBI:58189"/>
        <dbReference type="EC" id="3.6.5.n1"/>
    </reaction>
</comment>
<dbReference type="InterPro" id="IPR013842">
    <property type="entry name" value="LepA_CTD"/>
</dbReference>
<comment type="function">
    <text evidence="9 12">Required for accurate and efficient protein synthesis under certain stress conditions. May act as a fidelity factor of the translation reaction, by catalyzing a one-codon backward translocation of tRNAs on improperly translocated ribosomes. Back-translocation proceeds from a post-translocation (POST) complex to a pre-translocation (PRE) complex, thus giving elongation factor G a second chance to translocate the tRNAs correctly. Binds to ribosomes in a GTP-dependent manner.</text>
</comment>
<evidence type="ECO:0000256" key="8">
    <source>
        <dbReference type="ARBA" id="ARBA00050293"/>
    </source>
</evidence>
<dbReference type="EC" id="3.6.5.n1" evidence="11 12"/>
<dbReference type="Gene3D" id="3.40.50.300">
    <property type="entry name" value="P-loop containing nucleotide triphosphate hydrolases"/>
    <property type="match status" value="1"/>
</dbReference>
<dbReference type="PROSITE" id="PS00301">
    <property type="entry name" value="G_TR_1"/>
    <property type="match status" value="1"/>
</dbReference>
<evidence type="ECO:0000259" key="13">
    <source>
        <dbReference type="PROSITE" id="PS51722"/>
    </source>
</evidence>
<dbReference type="EMBL" id="CP038241">
    <property type="protein sequence ID" value="QIV96842.1"/>
    <property type="molecule type" value="Genomic_DNA"/>
</dbReference>
<dbReference type="InterPro" id="IPR006297">
    <property type="entry name" value="EF-4"/>
</dbReference>
<dbReference type="AlphaFoldDB" id="A0AAE7CRF9"/>
<dbReference type="Pfam" id="PF06421">
    <property type="entry name" value="LepA_C"/>
    <property type="match status" value="1"/>
</dbReference>
<dbReference type="CDD" id="cd16260">
    <property type="entry name" value="EF4_III"/>
    <property type="match status" value="1"/>
</dbReference>
<dbReference type="CDD" id="cd01890">
    <property type="entry name" value="LepA"/>
    <property type="match status" value="1"/>
</dbReference>
<comment type="subcellular location">
    <subcellularLocation>
        <location evidence="12">Cell membrane</location>
        <topology evidence="12">Peripheral membrane protein</topology>
        <orientation evidence="12">Cytoplasmic side</orientation>
    </subcellularLocation>
</comment>
<reference evidence="14 15" key="1">
    <citation type="submission" date="2019-03" db="EMBL/GenBank/DDBJ databases">
        <title>Complete Genome Sequence of Allofrancisella inopinata Strain SYSU YG23 Isolated from Water-Cooling Systems in China.</title>
        <authorList>
            <person name="Ohrman C."/>
            <person name="Uneklint I."/>
            <person name="Sjodin A."/>
        </authorList>
    </citation>
    <scope>NUCLEOTIDE SEQUENCE [LARGE SCALE GENOMIC DNA]</scope>
    <source>
        <strain evidence="14 15">SYSU YG23</strain>
    </source>
</reference>
<dbReference type="InterPro" id="IPR035654">
    <property type="entry name" value="LepA_IV"/>
</dbReference>
<dbReference type="InterPro" id="IPR035647">
    <property type="entry name" value="EFG_III/V"/>
</dbReference>
<dbReference type="SUPFAM" id="SSF54980">
    <property type="entry name" value="EF-G C-terminal domain-like"/>
    <property type="match status" value="2"/>
</dbReference>
<dbReference type="InterPro" id="IPR027417">
    <property type="entry name" value="P-loop_NTPase"/>
</dbReference>
<evidence type="ECO:0000313" key="15">
    <source>
        <dbReference type="Proteomes" id="UP000502004"/>
    </source>
</evidence>
<gene>
    <name evidence="12 14" type="primary">lepA</name>
    <name evidence="14" type="ORF">E4K63_07945</name>
</gene>
<feature type="binding site" evidence="12">
    <location>
        <begin position="131"/>
        <end position="134"/>
    </location>
    <ligand>
        <name>GTP</name>
        <dbReference type="ChEBI" id="CHEBI:37565"/>
    </ligand>
</feature>
<evidence type="ECO:0000313" key="14">
    <source>
        <dbReference type="EMBL" id="QIV96842.1"/>
    </source>
</evidence>
<dbReference type="Gene3D" id="3.30.70.240">
    <property type="match status" value="1"/>
</dbReference>
<dbReference type="Pfam" id="PF00009">
    <property type="entry name" value="GTP_EFTU"/>
    <property type="match status" value="1"/>
</dbReference>
<comment type="similarity">
    <text evidence="10">Belongs to the GTP-binding elongation factor family. LepA subfamily.</text>
</comment>
<keyword evidence="3 12" id="KW-0547">Nucleotide-binding</keyword>
<dbReference type="HAMAP" id="MF_00071">
    <property type="entry name" value="LepA"/>
    <property type="match status" value="1"/>
</dbReference>
<keyword evidence="15" id="KW-1185">Reference proteome</keyword>
<dbReference type="InterPro" id="IPR004161">
    <property type="entry name" value="EFTu-like_2"/>
</dbReference>
<dbReference type="Pfam" id="PF03144">
    <property type="entry name" value="GTP_EFTU_D2"/>
    <property type="match status" value="1"/>
</dbReference>
<dbReference type="RefSeq" id="WP_133940960.1">
    <property type="nucleotide sequence ID" value="NZ_CP038241.1"/>
</dbReference>
<dbReference type="PRINTS" id="PR00315">
    <property type="entry name" value="ELONGATNFCT"/>
</dbReference>
<evidence type="ECO:0000256" key="5">
    <source>
        <dbReference type="ARBA" id="ARBA00022917"/>
    </source>
</evidence>
<feature type="binding site" evidence="12">
    <location>
        <begin position="14"/>
        <end position="19"/>
    </location>
    <ligand>
        <name>GTP</name>
        <dbReference type="ChEBI" id="CHEBI:37565"/>
    </ligand>
</feature>
<dbReference type="Gene3D" id="3.30.70.2570">
    <property type="entry name" value="Elongation factor 4, C-terminal domain"/>
    <property type="match status" value="1"/>
</dbReference>
<keyword evidence="7 12" id="KW-0472">Membrane</keyword>
<dbReference type="NCBIfam" id="TIGR00231">
    <property type="entry name" value="small_GTP"/>
    <property type="match status" value="1"/>
</dbReference>
<evidence type="ECO:0000256" key="7">
    <source>
        <dbReference type="ARBA" id="ARBA00023136"/>
    </source>
</evidence>
<evidence type="ECO:0000256" key="10">
    <source>
        <dbReference type="ARBA" id="ARBA00061052"/>
    </source>
</evidence>
<dbReference type="FunFam" id="3.30.70.870:FF:000004">
    <property type="entry name" value="Translation factor GUF1, mitochondrial"/>
    <property type="match status" value="1"/>
</dbReference>
<evidence type="ECO:0000256" key="3">
    <source>
        <dbReference type="ARBA" id="ARBA00022741"/>
    </source>
</evidence>
<dbReference type="GO" id="GO:0097216">
    <property type="term" value="F:guanosine tetraphosphate binding"/>
    <property type="evidence" value="ECO:0007669"/>
    <property type="project" value="UniProtKB-ARBA"/>
</dbReference>
<evidence type="ECO:0000256" key="4">
    <source>
        <dbReference type="ARBA" id="ARBA00022801"/>
    </source>
</evidence>
<feature type="domain" description="Tr-type G" evidence="13">
    <location>
        <begin position="2"/>
        <end position="184"/>
    </location>
</feature>
<dbReference type="Proteomes" id="UP000502004">
    <property type="component" value="Chromosome"/>
</dbReference>
<dbReference type="Pfam" id="PF00679">
    <property type="entry name" value="EFG_C"/>
    <property type="match status" value="1"/>
</dbReference>
<dbReference type="GO" id="GO:0005886">
    <property type="term" value="C:plasma membrane"/>
    <property type="evidence" value="ECO:0007669"/>
    <property type="project" value="UniProtKB-SubCell"/>
</dbReference>
<dbReference type="PANTHER" id="PTHR43512">
    <property type="entry name" value="TRANSLATION FACTOR GUF1-RELATED"/>
    <property type="match status" value="1"/>
</dbReference>
<dbReference type="GO" id="GO:0003924">
    <property type="term" value="F:GTPase activity"/>
    <property type="evidence" value="ECO:0007669"/>
    <property type="project" value="UniProtKB-UniRule"/>
</dbReference>
<evidence type="ECO:0000256" key="1">
    <source>
        <dbReference type="ARBA" id="ARBA00005454"/>
    </source>
</evidence>
<dbReference type="GO" id="GO:0043022">
    <property type="term" value="F:ribosome binding"/>
    <property type="evidence" value="ECO:0007669"/>
    <property type="project" value="UniProtKB-UniRule"/>
</dbReference>
<evidence type="ECO:0000256" key="6">
    <source>
        <dbReference type="ARBA" id="ARBA00023134"/>
    </source>
</evidence>
<dbReference type="FunFam" id="3.30.70.240:FF:000007">
    <property type="entry name" value="Translation factor GUF1, mitochondrial"/>
    <property type="match status" value="1"/>
</dbReference>
<dbReference type="Gene3D" id="3.30.70.870">
    <property type="entry name" value="Elongation Factor G (Translational Gtpase), domain 3"/>
    <property type="match status" value="1"/>
</dbReference>
<dbReference type="NCBIfam" id="TIGR01393">
    <property type="entry name" value="lepA"/>
    <property type="match status" value="1"/>
</dbReference>
<dbReference type="KEGG" id="aii:E4K63_07945"/>
<dbReference type="FunFam" id="2.40.30.10:FF:000015">
    <property type="entry name" value="Translation factor GUF1, mitochondrial"/>
    <property type="match status" value="1"/>
</dbReference>
<dbReference type="FunFam" id="3.40.50.300:FF:000078">
    <property type="entry name" value="Elongation factor 4"/>
    <property type="match status" value="1"/>
</dbReference>
<accession>A0AAE7CRF9</accession>
<dbReference type="InterPro" id="IPR000795">
    <property type="entry name" value="T_Tr_GTP-bd_dom"/>
</dbReference>
<evidence type="ECO:0000256" key="9">
    <source>
        <dbReference type="ARBA" id="ARBA00057626"/>
    </source>
</evidence>
<keyword evidence="4 12" id="KW-0378">Hydrolase</keyword>
<protein>
    <recommendedName>
        <fullName evidence="11 12">Elongation factor 4</fullName>
        <shortName evidence="12">EF-4</shortName>
        <ecNumber evidence="11 12">3.6.5.n1</ecNumber>
    </recommendedName>
    <alternativeName>
        <fullName evidence="12">Ribosomal back-translocase LepA</fullName>
    </alternativeName>
</protein>
<dbReference type="InterPro" id="IPR031157">
    <property type="entry name" value="G_TR_CS"/>
</dbReference>
<proteinExistence type="inferred from homology"/>
<dbReference type="FunFam" id="3.30.70.2570:FF:000001">
    <property type="entry name" value="Translation factor GUF1, mitochondrial"/>
    <property type="match status" value="1"/>
</dbReference>
<name>A0AAE7CRF9_9GAMM</name>
<keyword evidence="2 12" id="KW-1003">Cell membrane</keyword>
<dbReference type="PROSITE" id="PS51722">
    <property type="entry name" value="G_TR_2"/>
    <property type="match status" value="1"/>
</dbReference>
<comment type="similarity">
    <text evidence="1 12">Belongs to the TRAFAC class translation factor GTPase superfamily. Classic translation factor GTPase family. LepA subfamily.</text>
</comment>
<dbReference type="SUPFAM" id="SSF52540">
    <property type="entry name" value="P-loop containing nucleoside triphosphate hydrolases"/>
    <property type="match status" value="1"/>
</dbReference>
<dbReference type="SMART" id="SM00838">
    <property type="entry name" value="EFG_C"/>
    <property type="match status" value="1"/>
</dbReference>
<dbReference type="Gene3D" id="2.40.30.10">
    <property type="entry name" value="Translation factors"/>
    <property type="match status" value="1"/>
</dbReference>
<organism evidence="14 15">
    <name type="scientific">Allofrancisella inopinata</name>
    <dbReference type="NCBI Taxonomy" id="1085647"/>
    <lineage>
        <taxon>Bacteria</taxon>
        <taxon>Pseudomonadati</taxon>
        <taxon>Pseudomonadota</taxon>
        <taxon>Gammaproteobacteria</taxon>
        <taxon>Thiotrichales</taxon>
        <taxon>Francisellaceae</taxon>
        <taxon>Allofrancisella</taxon>
    </lineage>
</organism>
<dbReference type="InterPro" id="IPR000640">
    <property type="entry name" value="EFG_V-like"/>
</dbReference>
<keyword evidence="6 12" id="KW-0342">GTP-binding</keyword>
<dbReference type="InterPro" id="IPR038363">
    <property type="entry name" value="LepA_C_sf"/>
</dbReference>
<dbReference type="GO" id="GO:0003746">
    <property type="term" value="F:translation elongation factor activity"/>
    <property type="evidence" value="ECO:0007669"/>
    <property type="project" value="UniProtKB-UniRule"/>
</dbReference>
<evidence type="ECO:0000256" key="2">
    <source>
        <dbReference type="ARBA" id="ARBA00022475"/>
    </source>
</evidence>
<dbReference type="GO" id="GO:0045727">
    <property type="term" value="P:positive regulation of translation"/>
    <property type="evidence" value="ECO:0007669"/>
    <property type="project" value="UniProtKB-UniRule"/>
</dbReference>
<sequence>MKNIRNFSIIAHIDHGKSTLSDRFIQVCNGLTEREMKEQVLDSMDIERERGITIKAQSVTLDYTAKDGQTYQLNFIDTPGHVDFSYEVSRSLAACEGALLVVDAAQGVEAQTVANCYTAIEQDLEVIPILNKIDLPSADPEKVAEEIEEIIGIDATGATTCSAKTGLGVEDVLETIVAKVPAPAGNPDDKLQALIIDSWFDNYLGVVSLVRIKNGTLKVGEKIKVMSTGNSYQVDKVGVFTPKMKDLDHLKAGEVGFIVAGIKDIHGAPVGDTLTHTHNPTEKAVPGFKKVQPQVYAGMFTISSDDYPDFREALEKLSLNDASLFFEPEVSQALGFGFRCGFLGMLHMEIIQERLEREYNLDLITSAPTVVYKAIKKDGETVEVDNPAKLPDPGAIQEIQEPIVRANILVPKDYVGSVITLCIEKRGIQVDMNYVGSQVSIVYDLPMIEVVSDFFDTLKSVTKGYGSLDYELIRYEPADMVCLDVLINGDKVDALASIVHKEQAKYKGRELVERLKELIPRQMFEVAIQAAIGGTIVARSTVKALRKNVLAKCYGGDVSRKKKLLEKQKEGKKRMKNIGSVEIPQEAFLSVLKK</sequence>
<keyword evidence="5 12" id="KW-0648">Protein biosynthesis</keyword>
<keyword evidence="14" id="KW-0251">Elongation factor</keyword>
<dbReference type="GO" id="GO:0005525">
    <property type="term" value="F:GTP binding"/>
    <property type="evidence" value="ECO:0007669"/>
    <property type="project" value="UniProtKB-UniRule"/>
</dbReference>
<dbReference type="PANTHER" id="PTHR43512:SF4">
    <property type="entry name" value="TRANSLATION FACTOR GUF1 HOMOLOG, CHLOROPLASTIC"/>
    <property type="match status" value="1"/>
</dbReference>